<feature type="domain" description="Xylanolytic transcriptional activator regulatory" evidence="7">
    <location>
        <begin position="396"/>
        <end position="468"/>
    </location>
</feature>
<keyword evidence="3" id="KW-0238">DNA-binding</keyword>
<dbReference type="EMBL" id="CABFNS010000732">
    <property type="protein sequence ID" value="VUC25262.1"/>
    <property type="molecule type" value="Genomic_DNA"/>
</dbReference>
<comment type="caution">
    <text evidence="8">The sequence shown here is derived from an EMBL/GenBank/DDBJ whole genome shotgun (WGS) entry which is preliminary data.</text>
</comment>
<dbReference type="PANTHER" id="PTHR47171:SF3">
    <property type="entry name" value="FARA-RELATED"/>
    <property type="match status" value="1"/>
</dbReference>
<proteinExistence type="predicted"/>
<evidence type="ECO:0000256" key="1">
    <source>
        <dbReference type="ARBA" id="ARBA00022833"/>
    </source>
</evidence>
<evidence type="ECO:0000256" key="2">
    <source>
        <dbReference type="ARBA" id="ARBA00023015"/>
    </source>
</evidence>
<accession>A0ABY6U3S7</accession>
<dbReference type="SMART" id="SM00906">
    <property type="entry name" value="Fungal_trans"/>
    <property type="match status" value="1"/>
</dbReference>
<keyword evidence="2" id="KW-0805">Transcription regulation</keyword>
<evidence type="ECO:0000256" key="4">
    <source>
        <dbReference type="ARBA" id="ARBA00023163"/>
    </source>
</evidence>
<dbReference type="Proteomes" id="UP000766486">
    <property type="component" value="Unassembled WGS sequence"/>
</dbReference>
<keyword evidence="9" id="KW-1185">Reference proteome</keyword>
<name>A0ABY6U3S7_BIOOC</name>
<feature type="region of interest" description="Disordered" evidence="6">
    <location>
        <begin position="188"/>
        <end position="207"/>
    </location>
</feature>
<evidence type="ECO:0000256" key="5">
    <source>
        <dbReference type="ARBA" id="ARBA00023242"/>
    </source>
</evidence>
<dbReference type="PANTHER" id="PTHR47171">
    <property type="entry name" value="FARA-RELATED"/>
    <property type="match status" value="1"/>
</dbReference>
<evidence type="ECO:0000313" key="9">
    <source>
        <dbReference type="Proteomes" id="UP000766486"/>
    </source>
</evidence>
<evidence type="ECO:0000256" key="3">
    <source>
        <dbReference type="ARBA" id="ARBA00023125"/>
    </source>
</evidence>
<reference evidence="8 9" key="1">
    <citation type="submission" date="2019-06" db="EMBL/GenBank/DDBJ databases">
        <authorList>
            <person name="Broberg M."/>
        </authorList>
    </citation>
    <scope>NUCLEOTIDE SEQUENCE [LARGE SCALE GENOMIC DNA]</scope>
</reference>
<gene>
    <name evidence="8" type="ORF">CLO192961_LOCUS160772</name>
</gene>
<dbReference type="InterPro" id="IPR007219">
    <property type="entry name" value="XnlR_reg_dom"/>
</dbReference>
<dbReference type="CDD" id="cd12148">
    <property type="entry name" value="fungal_TF_MHR"/>
    <property type="match status" value="1"/>
</dbReference>
<evidence type="ECO:0000256" key="6">
    <source>
        <dbReference type="SAM" id="MobiDB-lite"/>
    </source>
</evidence>
<keyword evidence="5" id="KW-0539">Nucleus</keyword>
<evidence type="ECO:0000313" key="8">
    <source>
        <dbReference type="EMBL" id="VUC25262.1"/>
    </source>
</evidence>
<dbReference type="InterPro" id="IPR052073">
    <property type="entry name" value="Amide_Lactam_Regulators"/>
</dbReference>
<keyword evidence="1" id="KW-0862">Zinc</keyword>
<dbReference type="Pfam" id="PF04082">
    <property type="entry name" value="Fungal_trans"/>
    <property type="match status" value="1"/>
</dbReference>
<keyword evidence="4" id="KW-0804">Transcription</keyword>
<protein>
    <recommendedName>
        <fullName evidence="7">Xylanolytic transcriptional activator regulatory domain-containing protein</fullName>
    </recommendedName>
</protein>
<sequence>MQGILSFELENGTNKRRKAYRACKRCKDFKTRQTELTCELQKRCILVSSANRCKRCEDYGLPCSREGQSDVLPSEIEAVDPGVSEDFGQNHVVLQDETDDLSFPEPEEPIPASRSPWSIPNHRLEPLAVNTLGQYPPSQAAERSIIFPPHGDQHGSVPVSVRSAQNGSTAGHNELRYATMLHLLAAKSSSSNKPTSDQHEPTKLISGTNPLSALLGKELKHKIVTNSCSFRTPDPFGNGTGRPSIRRDADIHSCDWEDFYRRLGVHKARLQYLRSMNCFQLPDPSHCAHLLQICFTYIHPMLPVIDRKDFLSRYYGSGEPPPLPLLQAVFLAATRYSANNGRFIDGVSEVRMHCDELHNKLRALIEAEITLDKTTVVQASLLASLHWEGREGLNSAIDNLSLAVRACQEMGLHRKQEMARTTGSQETFQRRLWWCTYALDRFTAAQEGTPFLINELDCDTEPLTENDLAEEDRLTKTVTMIQIKLARLIQDAVRSLCQPGEDHTTLFSSRGVLIRQRLDQQLEHLARQIKDKLTDDESRSGEVSENSPSVSSLFGTLLLTQVNTSLDTVRIIVHRPFLLYAELDGPGKWASRDVCRVHALDITSRLTNLLTHDMLRFSWPFTVYSVVNCLLIFWYDISAPTSTDQAARTRHRQHYLSVVNLLKEMGTTWWASAAKHKLAQALALAADELQAKEQVTPESNLDASSGGVRTNGGAGPGLYSHGHPPTPLSGANSLGNIESIQWLDNELFADCNPVDYWGSIGLDFELDVAANVFSIADPGQLL</sequence>
<organism evidence="8 9">
    <name type="scientific">Bionectria ochroleuca</name>
    <name type="common">Gliocladium roseum</name>
    <dbReference type="NCBI Taxonomy" id="29856"/>
    <lineage>
        <taxon>Eukaryota</taxon>
        <taxon>Fungi</taxon>
        <taxon>Dikarya</taxon>
        <taxon>Ascomycota</taxon>
        <taxon>Pezizomycotina</taxon>
        <taxon>Sordariomycetes</taxon>
        <taxon>Hypocreomycetidae</taxon>
        <taxon>Hypocreales</taxon>
        <taxon>Bionectriaceae</taxon>
        <taxon>Clonostachys</taxon>
    </lineage>
</organism>
<evidence type="ECO:0000259" key="7">
    <source>
        <dbReference type="SMART" id="SM00906"/>
    </source>
</evidence>